<comment type="subcellular location">
    <subcellularLocation>
        <location evidence="1">Nucleus</location>
    </subcellularLocation>
</comment>
<dbReference type="GO" id="GO:0005634">
    <property type="term" value="C:nucleus"/>
    <property type="evidence" value="ECO:0007669"/>
    <property type="project" value="UniProtKB-SubCell"/>
</dbReference>
<name>A0A098VUK0_9MICR</name>
<accession>A0A098VUK0</accession>
<protein>
    <submittedName>
        <fullName evidence="4">Uncharacterized protein</fullName>
    </submittedName>
</protein>
<dbReference type="GO" id="GO:0030688">
    <property type="term" value="C:preribosome, small subunit precursor"/>
    <property type="evidence" value="ECO:0007669"/>
    <property type="project" value="InterPro"/>
</dbReference>
<gene>
    <name evidence="4" type="ORF">DI09_38p160</name>
</gene>
<evidence type="ECO:0000256" key="2">
    <source>
        <dbReference type="ARBA" id="ARBA00006374"/>
    </source>
</evidence>
<comment type="caution">
    <text evidence="4">The sequence shown here is derived from an EMBL/GenBank/DDBJ whole genome shotgun (WGS) entry which is preliminary data.</text>
</comment>
<sequence length="232" mass="26089">MSSAIIQDLVSSARLVREDAHSRVLCWMAEKPSHALSFESMLKLWRALLRSLWMTDTPERQEVLTDILSRSAIDTLGGPESASARLYGDSFWNSIAAEWEALDSFRLDKFYLLMRKLAPLTLNAALRLVEHGRVDGKMVPASIILFIIDNLLSFSDRCDPLLAPFVKLYLTTKNEIIALRIKENILNTLQNTSQALPRLCHEIAKSDISGYHDVINVLGVANAGRCFFKSQP</sequence>
<keyword evidence="3" id="KW-0539">Nucleus</keyword>
<dbReference type="EMBL" id="JMKJ01000321">
    <property type="protein sequence ID" value="KGG51346.1"/>
    <property type="molecule type" value="Genomic_DNA"/>
</dbReference>
<dbReference type="OrthoDB" id="2019504at2759"/>
<dbReference type="VEuPathDB" id="MicrosporidiaDB:DI09_38p160"/>
<proteinExistence type="inferred from homology"/>
<dbReference type="InterPro" id="IPR010301">
    <property type="entry name" value="RRP1"/>
</dbReference>
<organism evidence="4 5">
    <name type="scientific">Mitosporidium daphniae</name>
    <dbReference type="NCBI Taxonomy" id="1485682"/>
    <lineage>
        <taxon>Eukaryota</taxon>
        <taxon>Fungi</taxon>
        <taxon>Fungi incertae sedis</taxon>
        <taxon>Microsporidia</taxon>
        <taxon>Mitosporidium</taxon>
    </lineage>
</organism>
<dbReference type="GeneID" id="25259762"/>
<reference evidence="4 5" key="1">
    <citation type="submission" date="2014-04" db="EMBL/GenBank/DDBJ databases">
        <title>A new species of microsporidia sheds light on the evolution of extreme parasitism.</title>
        <authorList>
            <person name="Haag K.L."/>
            <person name="James T.Y."/>
            <person name="Larsson R."/>
            <person name="Schaer T.M."/>
            <person name="Refardt D."/>
            <person name="Pombert J.-F."/>
            <person name="Ebert D."/>
        </authorList>
    </citation>
    <scope>NUCLEOTIDE SEQUENCE [LARGE SCALE GENOMIC DNA]</scope>
    <source>
        <strain evidence="4 5">UGP3</strain>
        <tissue evidence="4">Spores</tissue>
    </source>
</reference>
<dbReference type="GO" id="GO:0006364">
    <property type="term" value="P:rRNA processing"/>
    <property type="evidence" value="ECO:0007669"/>
    <property type="project" value="InterPro"/>
</dbReference>
<dbReference type="AlphaFoldDB" id="A0A098VUK0"/>
<evidence type="ECO:0000256" key="3">
    <source>
        <dbReference type="ARBA" id="ARBA00023242"/>
    </source>
</evidence>
<comment type="similarity">
    <text evidence="2">Belongs to the RRP1 family.</text>
</comment>
<dbReference type="RefSeq" id="XP_013237773.1">
    <property type="nucleotide sequence ID" value="XM_013382319.1"/>
</dbReference>
<evidence type="ECO:0000313" key="4">
    <source>
        <dbReference type="EMBL" id="KGG51346.1"/>
    </source>
</evidence>
<evidence type="ECO:0000256" key="1">
    <source>
        <dbReference type="ARBA" id="ARBA00004123"/>
    </source>
</evidence>
<keyword evidence="5" id="KW-1185">Reference proteome</keyword>
<evidence type="ECO:0000313" key="5">
    <source>
        <dbReference type="Proteomes" id="UP000029725"/>
    </source>
</evidence>
<dbReference type="HOGENOM" id="CLU_1195129_0_0_1"/>
<dbReference type="Pfam" id="PF05997">
    <property type="entry name" value="Nop52"/>
    <property type="match status" value="1"/>
</dbReference>
<dbReference type="Proteomes" id="UP000029725">
    <property type="component" value="Unassembled WGS sequence"/>
</dbReference>